<keyword evidence="2" id="KW-0472">Membrane</keyword>
<sequence>MPYLVSEHSLDGSPSASYSFAGSPGSKARKQITRKIFTLSLKLAGEGEEAATSIASWCLSENVDCWKNWDNLYQENPEASVALLKKLLEEWKDLVLLPSDALALGQTMKSFMLRNKNAITGGRAKASLYKEADKSCKVISSRLSASLYKEDDKSCKVISSIVSASLYKEADKSCKVISSRLSRVRSTLKATTISAMVLVAVVILLAAGGHDLFAHSVFWFGLGWGFSVYGCSVLQKLKSYLLTYNPVNF</sequence>
<evidence type="ECO:0000313" key="4">
    <source>
        <dbReference type="RefSeq" id="XP_010424961.1"/>
    </source>
</evidence>
<dbReference type="Proteomes" id="UP000694864">
    <property type="component" value="Chromosome 9"/>
</dbReference>
<name>A0ABM0TDZ6_CAMSA</name>
<feature type="transmembrane region" description="Helical" evidence="2">
    <location>
        <begin position="213"/>
        <end position="234"/>
    </location>
</feature>
<dbReference type="RefSeq" id="XP_010424961.1">
    <property type="nucleotide sequence ID" value="XM_010426659.2"/>
</dbReference>
<keyword evidence="2" id="KW-0812">Transmembrane</keyword>
<reference evidence="3" key="1">
    <citation type="journal article" date="2014" name="Nat. Commun.">
        <title>The emerging biofuel crop Camelina sativa retains a highly undifferentiated hexaploid genome structure.</title>
        <authorList>
            <person name="Kagale S."/>
            <person name="Koh C."/>
            <person name="Nixon J."/>
            <person name="Bollina V."/>
            <person name="Clarke W.E."/>
            <person name="Tuteja R."/>
            <person name="Spillane C."/>
            <person name="Robinson S.J."/>
            <person name="Links M.G."/>
            <person name="Clarke C."/>
            <person name="Higgins E.E."/>
            <person name="Huebert T."/>
            <person name="Sharpe A.G."/>
            <person name="Parkin I.A."/>
        </authorList>
    </citation>
    <scope>NUCLEOTIDE SEQUENCE [LARGE SCALE GENOMIC DNA]</scope>
    <source>
        <strain evidence="3">cv. DH55</strain>
    </source>
</reference>
<reference evidence="4" key="2">
    <citation type="submission" date="2025-08" db="UniProtKB">
        <authorList>
            <consortium name="RefSeq"/>
        </authorList>
    </citation>
    <scope>IDENTIFICATION</scope>
    <source>
        <tissue evidence="4">Leaf</tissue>
    </source>
</reference>
<evidence type="ECO:0000256" key="1">
    <source>
        <dbReference type="SAM" id="MobiDB-lite"/>
    </source>
</evidence>
<organism evidence="3 4">
    <name type="scientific">Camelina sativa</name>
    <name type="common">False flax</name>
    <name type="synonym">Myagrum sativum</name>
    <dbReference type="NCBI Taxonomy" id="90675"/>
    <lineage>
        <taxon>Eukaryota</taxon>
        <taxon>Viridiplantae</taxon>
        <taxon>Streptophyta</taxon>
        <taxon>Embryophyta</taxon>
        <taxon>Tracheophyta</taxon>
        <taxon>Spermatophyta</taxon>
        <taxon>Magnoliopsida</taxon>
        <taxon>eudicotyledons</taxon>
        <taxon>Gunneridae</taxon>
        <taxon>Pentapetalae</taxon>
        <taxon>rosids</taxon>
        <taxon>malvids</taxon>
        <taxon>Brassicales</taxon>
        <taxon>Brassicaceae</taxon>
        <taxon>Camelineae</taxon>
        <taxon>Camelina</taxon>
    </lineage>
</organism>
<evidence type="ECO:0000313" key="3">
    <source>
        <dbReference type="Proteomes" id="UP000694864"/>
    </source>
</evidence>
<dbReference type="PANTHER" id="PTHR13448">
    <property type="entry name" value="TRANSMEMBRANE PROTEIN 214"/>
    <property type="match status" value="1"/>
</dbReference>
<proteinExistence type="predicted"/>
<protein>
    <submittedName>
        <fullName evidence="4">Uncharacterized protein LOC104710115</fullName>
    </submittedName>
</protein>
<accession>A0ABM0TDZ6</accession>
<keyword evidence="2" id="KW-1133">Transmembrane helix</keyword>
<dbReference type="Pfam" id="PF10151">
    <property type="entry name" value="TMEM214"/>
    <property type="match status" value="1"/>
</dbReference>
<feature type="transmembrane region" description="Helical" evidence="2">
    <location>
        <begin position="188"/>
        <end position="207"/>
    </location>
</feature>
<evidence type="ECO:0000256" key="2">
    <source>
        <dbReference type="SAM" id="Phobius"/>
    </source>
</evidence>
<gene>
    <name evidence="4" type="primary">LOC104710115</name>
</gene>
<feature type="region of interest" description="Disordered" evidence="1">
    <location>
        <begin position="1"/>
        <end position="26"/>
    </location>
</feature>
<dbReference type="GeneID" id="104710115"/>
<keyword evidence="3" id="KW-1185">Reference proteome</keyword>
<dbReference type="PANTHER" id="PTHR13448:SF14">
    <property type="entry name" value="F26K24.17 PROTEIN"/>
    <property type="match status" value="1"/>
</dbReference>
<dbReference type="InterPro" id="IPR019308">
    <property type="entry name" value="TMEM214"/>
</dbReference>